<comment type="caution">
    <text evidence="2">The sequence shown here is derived from an EMBL/GenBank/DDBJ whole genome shotgun (WGS) entry which is preliminary data.</text>
</comment>
<reference evidence="2 3" key="1">
    <citation type="submission" date="2013-03" db="EMBL/GenBank/DDBJ databases">
        <title>Draft genome sequence of Gracibacillus halophilus YIM-C55.5, a moderately halophilic and thermophilic organism from the Xiaochaidamu salt lake.</title>
        <authorList>
            <person name="Sugumar T."/>
            <person name="Polireddy D.R."/>
            <person name="Antony A."/>
            <person name="Madhava Y.R."/>
            <person name="Sivakumar N."/>
        </authorList>
    </citation>
    <scope>NUCLEOTIDE SEQUENCE [LARGE SCALE GENOMIC DNA]</scope>
    <source>
        <strain evidence="2 3">YIM-C55.5</strain>
    </source>
</reference>
<keyword evidence="3" id="KW-1185">Reference proteome</keyword>
<dbReference type="Pfam" id="PF10022">
    <property type="entry name" value="DUF2264"/>
    <property type="match status" value="1"/>
</dbReference>
<dbReference type="InterPro" id="IPR049349">
    <property type="entry name" value="DUF2264_N"/>
</dbReference>
<feature type="domain" description="DUF2264" evidence="1">
    <location>
        <begin position="3"/>
        <end position="361"/>
    </location>
</feature>
<dbReference type="EMBL" id="APML01000020">
    <property type="protein sequence ID" value="ENH97269.1"/>
    <property type="molecule type" value="Genomic_DNA"/>
</dbReference>
<dbReference type="OrthoDB" id="9813465at2"/>
<dbReference type="PANTHER" id="PTHR35339:SF3">
    <property type="entry name" value="DUF2264 DOMAIN-CONTAINING PROTEIN"/>
    <property type="match status" value="1"/>
</dbReference>
<name>N4WDB5_9BACI</name>
<gene>
    <name evidence="2" type="ORF">J416_06545</name>
</gene>
<dbReference type="STRING" id="1308866.J416_06545"/>
<dbReference type="PATRIC" id="fig|1308866.3.peg.1321"/>
<evidence type="ECO:0000313" key="2">
    <source>
        <dbReference type="EMBL" id="ENH97269.1"/>
    </source>
</evidence>
<sequence>MDTRKYWLTTMQQIVKPVIDAASVKELKKRMPIEEVEGAGREHYSRLEAFARTLNGISPWLEHECGDPEEAKLQASFAEKVRQGIVHAVDPISPDYMNFSDQGQPLVDTAFFAQAILRAPTQLWEKLDPSTQKKVITALKQTRAYKPHFSNWLLFSAMIEACLYQIGEKDWDPMRIDYALKQFEQWYVGDGHYSDGPAYHADYYNSYVIQPFLVDIVDVVGEEYPEWQEKREILIERAKQYALYQERLISPEGTFPPIGRSLAYRFGAFHHLANQALHCQLPLSLHEAQVREGLTAVIRRTFQSHHMFDENGWLTIGLTGHQKTIGEHYISTGSLYLATFIYLPLGLDVNASFWKAPAEDWTGKKAWDDQDFPIYQSIK</sequence>
<dbReference type="Proteomes" id="UP000012283">
    <property type="component" value="Unassembled WGS sequence"/>
</dbReference>
<accession>N4WDB5</accession>
<dbReference type="AlphaFoldDB" id="N4WDB5"/>
<dbReference type="InterPro" id="IPR016624">
    <property type="entry name" value="UCP014753"/>
</dbReference>
<proteinExistence type="predicted"/>
<protein>
    <recommendedName>
        <fullName evidence="1">DUF2264 domain-containing protein</fullName>
    </recommendedName>
</protein>
<evidence type="ECO:0000313" key="3">
    <source>
        <dbReference type="Proteomes" id="UP000012283"/>
    </source>
</evidence>
<dbReference type="InterPro" id="IPR008929">
    <property type="entry name" value="Chondroitin_lyas"/>
</dbReference>
<organism evidence="2 3">
    <name type="scientific">Gracilibacillus halophilus YIM-C55.5</name>
    <dbReference type="NCBI Taxonomy" id="1308866"/>
    <lineage>
        <taxon>Bacteria</taxon>
        <taxon>Bacillati</taxon>
        <taxon>Bacillota</taxon>
        <taxon>Bacilli</taxon>
        <taxon>Bacillales</taxon>
        <taxon>Bacillaceae</taxon>
        <taxon>Gracilibacillus</taxon>
    </lineage>
</organism>
<dbReference type="SUPFAM" id="SSF48230">
    <property type="entry name" value="Chondroitin AC/alginate lyase"/>
    <property type="match status" value="1"/>
</dbReference>
<dbReference type="eggNOG" id="COG4289">
    <property type="taxonomic scope" value="Bacteria"/>
</dbReference>
<evidence type="ECO:0000259" key="1">
    <source>
        <dbReference type="Pfam" id="PF10022"/>
    </source>
</evidence>
<dbReference type="RefSeq" id="WP_003466901.1">
    <property type="nucleotide sequence ID" value="NZ_APML01000020.1"/>
</dbReference>
<dbReference type="PANTHER" id="PTHR35339">
    <property type="entry name" value="LINALOOL DEHYDRATASE_ISOMERASE DOMAIN-CONTAINING PROTEIN"/>
    <property type="match status" value="1"/>
</dbReference>
<dbReference type="PIRSF" id="PIRSF014753">
    <property type="entry name" value="UCP014753"/>
    <property type="match status" value="1"/>
</dbReference>